<accession>A0A8T1VAA2</accession>
<dbReference type="AlphaFoldDB" id="A0A8T1VAA2"/>
<feature type="domain" description="Protein kinase" evidence="2">
    <location>
        <begin position="72"/>
        <end position="366"/>
    </location>
</feature>
<dbReference type="InterPro" id="IPR001245">
    <property type="entry name" value="Ser-Thr/Tyr_kinase_cat_dom"/>
</dbReference>
<dbReference type="OrthoDB" id="10261027at2759"/>
<dbReference type="GO" id="GO:0005524">
    <property type="term" value="F:ATP binding"/>
    <property type="evidence" value="ECO:0007669"/>
    <property type="project" value="InterPro"/>
</dbReference>
<sequence length="366" mass="41184">MCPLMIWRILRADTEYWRGMGKRVCSLQDVVHHSRPSLSLNAVSAVSEGISSHRIHLLIDTHREFLIDFAHLELKRKIGSGSHVATFSGLLRSKKAVAVNVYTLQYFTEEVVGEFSHEAALCTALSHLNVVQFFGLCVCPPTVCIVSELCHYTLEDVLATRGNHHKRRHTAWFCQKNGGNYDDCSGLNLQRTQLNVAYMLDCSRAVAYVHSFSPPFLHRDIKPANFLLDQENNVKLTDFSDFRRLPREMPMSNPSASTGSSRTESSKRPLPPQPKMTVTGTVDYIRLRSWKSLPTPLKILVTNLALCKASSRYRRRLPRSFASDLACCLTSRLHSRPTGEVHQILTVCPKADNVRAACLASSDTFQ</sequence>
<dbReference type="PROSITE" id="PS00108">
    <property type="entry name" value="PROTEIN_KINASE_ST"/>
    <property type="match status" value="1"/>
</dbReference>
<dbReference type="InterPro" id="IPR051681">
    <property type="entry name" value="Ser/Thr_Kinases-Pseudokinases"/>
</dbReference>
<reference evidence="3" key="1">
    <citation type="submission" date="2021-02" db="EMBL/GenBank/DDBJ databases">
        <authorList>
            <person name="Palmer J.M."/>
        </authorList>
    </citation>
    <scope>NUCLEOTIDE SEQUENCE</scope>
    <source>
        <strain evidence="3">SCRP734</strain>
    </source>
</reference>
<evidence type="ECO:0000313" key="4">
    <source>
        <dbReference type="Proteomes" id="UP000694044"/>
    </source>
</evidence>
<dbReference type="PANTHER" id="PTHR44329">
    <property type="entry name" value="SERINE/THREONINE-PROTEIN KINASE TNNI3K-RELATED"/>
    <property type="match status" value="1"/>
</dbReference>
<dbReference type="Pfam" id="PF07714">
    <property type="entry name" value="PK_Tyr_Ser-Thr"/>
    <property type="match status" value="1"/>
</dbReference>
<protein>
    <recommendedName>
        <fullName evidence="2">Protein kinase domain-containing protein</fullName>
    </recommendedName>
</protein>
<evidence type="ECO:0000256" key="1">
    <source>
        <dbReference type="SAM" id="MobiDB-lite"/>
    </source>
</evidence>
<dbReference type="PANTHER" id="PTHR44329:SF289">
    <property type="entry name" value="SERINE_THREONINE-PROTEIN KINASE VIK"/>
    <property type="match status" value="1"/>
</dbReference>
<gene>
    <name evidence="3" type="ORF">PHYPSEUDO_010407</name>
</gene>
<proteinExistence type="predicted"/>
<dbReference type="PROSITE" id="PS50011">
    <property type="entry name" value="PROTEIN_KINASE_DOM"/>
    <property type="match status" value="1"/>
</dbReference>
<dbReference type="Proteomes" id="UP000694044">
    <property type="component" value="Unassembled WGS sequence"/>
</dbReference>
<dbReference type="EMBL" id="JAGDFM010000443">
    <property type="protein sequence ID" value="KAG7378212.1"/>
    <property type="molecule type" value="Genomic_DNA"/>
</dbReference>
<organism evidence="3 4">
    <name type="scientific">Phytophthora pseudosyringae</name>
    <dbReference type="NCBI Taxonomy" id="221518"/>
    <lineage>
        <taxon>Eukaryota</taxon>
        <taxon>Sar</taxon>
        <taxon>Stramenopiles</taxon>
        <taxon>Oomycota</taxon>
        <taxon>Peronosporomycetes</taxon>
        <taxon>Peronosporales</taxon>
        <taxon>Peronosporaceae</taxon>
        <taxon>Phytophthora</taxon>
    </lineage>
</organism>
<evidence type="ECO:0000313" key="3">
    <source>
        <dbReference type="EMBL" id="KAG7378212.1"/>
    </source>
</evidence>
<dbReference type="InterPro" id="IPR008271">
    <property type="entry name" value="Ser/Thr_kinase_AS"/>
</dbReference>
<comment type="caution">
    <text evidence="3">The sequence shown here is derived from an EMBL/GenBank/DDBJ whole genome shotgun (WGS) entry which is preliminary data.</text>
</comment>
<keyword evidence="4" id="KW-1185">Reference proteome</keyword>
<dbReference type="GO" id="GO:0004674">
    <property type="term" value="F:protein serine/threonine kinase activity"/>
    <property type="evidence" value="ECO:0007669"/>
    <property type="project" value="TreeGrafter"/>
</dbReference>
<name>A0A8T1VAA2_9STRA</name>
<evidence type="ECO:0000259" key="2">
    <source>
        <dbReference type="PROSITE" id="PS50011"/>
    </source>
</evidence>
<dbReference type="SMART" id="SM00220">
    <property type="entry name" value="S_TKc"/>
    <property type="match status" value="1"/>
</dbReference>
<dbReference type="InterPro" id="IPR000719">
    <property type="entry name" value="Prot_kinase_dom"/>
</dbReference>
<feature type="region of interest" description="Disordered" evidence="1">
    <location>
        <begin position="245"/>
        <end position="275"/>
    </location>
</feature>